<proteinExistence type="predicted"/>
<dbReference type="Proteomes" id="UP000185596">
    <property type="component" value="Unassembled WGS sequence"/>
</dbReference>
<organism evidence="1 2">
    <name type="scientific">Actinophytocola xanthii</name>
    <dbReference type="NCBI Taxonomy" id="1912961"/>
    <lineage>
        <taxon>Bacteria</taxon>
        <taxon>Bacillati</taxon>
        <taxon>Actinomycetota</taxon>
        <taxon>Actinomycetes</taxon>
        <taxon>Pseudonocardiales</taxon>
        <taxon>Pseudonocardiaceae</taxon>
    </lineage>
</organism>
<keyword evidence="2" id="KW-1185">Reference proteome</keyword>
<dbReference type="EMBL" id="MSIE01000035">
    <property type="protein sequence ID" value="OLF15894.1"/>
    <property type="molecule type" value="Genomic_DNA"/>
</dbReference>
<comment type="caution">
    <text evidence="1">The sequence shown here is derived from an EMBL/GenBank/DDBJ whole genome shotgun (WGS) entry which is preliminary data.</text>
</comment>
<dbReference type="RefSeq" id="WP_075127136.1">
    <property type="nucleotide sequence ID" value="NZ_MSIE01000035.1"/>
</dbReference>
<sequence>MSADPLHDLHDLLDTVLDVEAGLRDATLARRRSAIDNALEAALDPEAGLWTILPSEPRPRRRGLRGLAGFTAMAVHEPPAARLRLLAALEAGVARATREALHQWERWAAADPKTDVFRTDDEFYQYFAATCRPDLESVDRVGGLGRGYQRSLAHDLENVRGWVTLGNTRRAREVAWSIVRTREDLVHALADFSGVDLAELELESANLAGVRWSSTTVWPPGWAERIRERSVQVAPDLFEVREDPRVDEWVDQVP</sequence>
<gene>
    <name evidence="1" type="ORF">BU204_19475</name>
</gene>
<evidence type="ECO:0000313" key="2">
    <source>
        <dbReference type="Proteomes" id="UP000185596"/>
    </source>
</evidence>
<dbReference type="AlphaFoldDB" id="A0A1Q8CNF0"/>
<dbReference type="OrthoDB" id="3701321at2"/>
<accession>A0A1Q8CNF0</accession>
<name>A0A1Q8CNF0_9PSEU</name>
<evidence type="ECO:0000313" key="1">
    <source>
        <dbReference type="EMBL" id="OLF15894.1"/>
    </source>
</evidence>
<dbReference type="STRING" id="1912961.BU204_19475"/>
<protein>
    <submittedName>
        <fullName evidence="1">Uncharacterized protein</fullName>
    </submittedName>
</protein>
<reference evidence="1 2" key="1">
    <citation type="submission" date="2016-12" db="EMBL/GenBank/DDBJ databases">
        <title>The draft genome sequence of Actinophytocola sp. 11-183.</title>
        <authorList>
            <person name="Wang W."/>
            <person name="Yuan L."/>
        </authorList>
    </citation>
    <scope>NUCLEOTIDE SEQUENCE [LARGE SCALE GENOMIC DNA]</scope>
    <source>
        <strain evidence="1 2">11-183</strain>
    </source>
</reference>